<dbReference type="AlphaFoldDB" id="D4ZGP0"/>
<dbReference type="OrthoDB" id="6268295at2"/>
<dbReference type="EMBL" id="AP011177">
    <property type="protein sequence ID" value="BAJ00839.1"/>
    <property type="molecule type" value="Genomic_DNA"/>
</dbReference>
<sequence>MFLSNAQRWAQICERQAEIIENLSSTFPERKEFHSDIGINWRRLGEQVSRGESLGTLDNLK</sequence>
<proteinExistence type="predicted"/>
<gene>
    <name evidence="1" type="ordered locus">SVI_0868</name>
</gene>
<reference evidence="2" key="1">
    <citation type="journal article" date="2010" name="Mol. Biosyst.">
        <title>Complete genome sequence and comparative analysis of Shewanella violacea, a psychrophilic and piezophilic bacterium from deep sea floor sediments.</title>
        <authorList>
            <person name="Aono E."/>
            <person name="Baba T."/>
            <person name="Ara T."/>
            <person name="Nishi T."/>
            <person name="Nakamichi T."/>
            <person name="Inamoto E."/>
            <person name="Toyonaga H."/>
            <person name="Hasegawa M."/>
            <person name="Takai Y."/>
            <person name="Okumura Y."/>
            <person name="Baba M."/>
            <person name="Tomita M."/>
            <person name="Kato C."/>
            <person name="Oshima T."/>
            <person name="Nakasone K."/>
            <person name="Mori H."/>
        </authorList>
    </citation>
    <scope>NUCLEOTIDE SEQUENCE [LARGE SCALE GENOMIC DNA]</scope>
    <source>
        <strain evidence="2">JCM 10179 / CIP 106290 / LMG 19151 / DSS12</strain>
    </source>
</reference>
<evidence type="ECO:0000313" key="1">
    <source>
        <dbReference type="EMBL" id="BAJ00839.1"/>
    </source>
</evidence>
<dbReference type="HOGENOM" id="CLU_2920221_0_0_6"/>
<protein>
    <submittedName>
        <fullName evidence="1">Uncharacterized protein</fullName>
    </submittedName>
</protein>
<dbReference type="Proteomes" id="UP000002350">
    <property type="component" value="Chromosome"/>
</dbReference>
<name>D4ZGP0_SHEVD</name>
<dbReference type="RefSeq" id="WP_013050150.1">
    <property type="nucleotide sequence ID" value="NC_014012.1"/>
</dbReference>
<evidence type="ECO:0000313" key="2">
    <source>
        <dbReference type="Proteomes" id="UP000002350"/>
    </source>
</evidence>
<accession>D4ZGP0</accession>
<organism evidence="1 2">
    <name type="scientific">Shewanella violacea (strain JCM 10179 / CIP 106290 / LMG 19151 / DSS12)</name>
    <dbReference type="NCBI Taxonomy" id="637905"/>
    <lineage>
        <taxon>Bacteria</taxon>
        <taxon>Pseudomonadati</taxon>
        <taxon>Pseudomonadota</taxon>
        <taxon>Gammaproteobacteria</taxon>
        <taxon>Alteromonadales</taxon>
        <taxon>Shewanellaceae</taxon>
        <taxon>Shewanella</taxon>
    </lineage>
</organism>
<keyword evidence="2" id="KW-1185">Reference proteome</keyword>
<dbReference type="KEGG" id="svo:SVI_0868"/>
<dbReference type="eggNOG" id="ENOG5031GDV">
    <property type="taxonomic scope" value="Bacteria"/>
</dbReference>